<accession>A0A1I7DM65</accession>
<dbReference type="AlphaFoldDB" id="A0A1I7DM65"/>
<dbReference type="EMBL" id="FPBF01000007">
    <property type="protein sequence ID" value="SFU12801.1"/>
    <property type="molecule type" value="Genomic_DNA"/>
</dbReference>
<gene>
    <name evidence="1" type="ORF">SAMN04489724_4153</name>
</gene>
<evidence type="ECO:0000313" key="2">
    <source>
        <dbReference type="Proteomes" id="UP000199673"/>
    </source>
</evidence>
<organism evidence="1 2">
    <name type="scientific">Algoriphagus locisalis</name>
    <dbReference type="NCBI Taxonomy" id="305507"/>
    <lineage>
        <taxon>Bacteria</taxon>
        <taxon>Pseudomonadati</taxon>
        <taxon>Bacteroidota</taxon>
        <taxon>Cytophagia</taxon>
        <taxon>Cytophagales</taxon>
        <taxon>Cyclobacteriaceae</taxon>
        <taxon>Algoriphagus</taxon>
    </lineage>
</organism>
<evidence type="ECO:0000313" key="1">
    <source>
        <dbReference type="EMBL" id="SFU12801.1"/>
    </source>
</evidence>
<dbReference type="Proteomes" id="UP000199673">
    <property type="component" value="Unassembled WGS sequence"/>
</dbReference>
<proteinExistence type="predicted"/>
<protein>
    <submittedName>
        <fullName evidence="1">Uncharacterized protein</fullName>
    </submittedName>
</protein>
<keyword evidence="2" id="KW-1185">Reference proteome</keyword>
<sequence length="39" mass="4695">MLSVLVGMEAFVTQKNQYFTCINYTRINNPYEDEKKRIH</sequence>
<reference evidence="2" key="1">
    <citation type="submission" date="2016-10" db="EMBL/GenBank/DDBJ databases">
        <authorList>
            <person name="Varghese N."/>
            <person name="Submissions S."/>
        </authorList>
    </citation>
    <scope>NUCLEOTIDE SEQUENCE [LARGE SCALE GENOMIC DNA]</scope>
    <source>
        <strain evidence="2">DSM 23445</strain>
    </source>
</reference>
<name>A0A1I7DM65_9BACT</name>